<dbReference type="AlphaFoldDB" id="A0A8X6N0P0"/>
<dbReference type="OrthoDB" id="10331836at2759"/>
<organism evidence="2 3">
    <name type="scientific">Nephila pilipes</name>
    <name type="common">Giant wood spider</name>
    <name type="synonym">Nephila maculata</name>
    <dbReference type="NCBI Taxonomy" id="299642"/>
    <lineage>
        <taxon>Eukaryota</taxon>
        <taxon>Metazoa</taxon>
        <taxon>Ecdysozoa</taxon>
        <taxon>Arthropoda</taxon>
        <taxon>Chelicerata</taxon>
        <taxon>Arachnida</taxon>
        <taxon>Araneae</taxon>
        <taxon>Araneomorphae</taxon>
        <taxon>Entelegynae</taxon>
        <taxon>Araneoidea</taxon>
        <taxon>Nephilidae</taxon>
        <taxon>Nephila</taxon>
    </lineage>
</organism>
<gene>
    <name evidence="2" type="primary">AVEN_238246_1</name>
    <name evidence="2" type="ORF">NPIL_359971</name>
</gene>
<keyword evidence="1" id="KW-0472">Membrane</keyword>
<dbReference type="EMBL" id="BMAW01052893">
    <property type="protein sequence ID" value="GFS87957.1"/>
    <property type="molecule type" value="Genomic_DNA"/>
</dbReference>
<sequence length="390" mass="44813">MLRVSSLTLERNSKSKGMIQFQLNSETSDNAEKEMSRSIPNFLFVFLRWSGLVEDSDKKVKHCLSSRIFDILLFLICADVTVSTVINSGNVHEKLIVAYLSCPIVSAFVWYEMRCKRKLIASLLQNVPMVNSSFYEKVINFAVFINYFISLIVPVVLISTVDNPEFLTFFVYGYETKISWLLSVIGILKSSLYFMLYPCATNIVAIFYISLCWRCSIYVNNLIRDIAKYTTEEFDHSKQLHILKERAKICRVLQNIQTIFSLPMFLIIVANCLMCSTLLGGVLIKIKFAEDLTIFIFYFLNDILCVITALWVAGSVPVDISRFKETFHQMTHERLLYHHATENELQLKMDLFNEPDFVLTGCNILPFRRSTILTVIGTLLTYTVLVANTN</sequence>
<proteinExistence type="predicted"/>
<feature type="transmembrane region" description="Helical" evidence="1">
    <location>
        <begin position="134"/>
        <end position="158"/>
    </location>
</feature>
<evidence type="ECO:0000313" key="3">
    <source>
        <dbReference type="Proteomes" id="UP000887013"/>
    </source>
</evidence>
<evidence type="ECO:0000313" key="2">
    <source>
        <dbReference type="EMBL" id="GFS87957.1"/>
    </source>
</evidence>
<keyword evidence="1" id="KW-0812">Transmembrane</keyword>
<feature type="transmembrane region" description="Helical" evidence="1">
    <location>
        <begin position="95"/>
        <end position="113"/>
    </location>
</feature>
<feature type="transmembrane region" description="Helical" evidence="1">
    <location>
        <begin position="262"/>
        <end position="283"/>
    </location>
</feature>
<evidence type="ECO:0000256" key="1">
    <source>
        <dbReference type="SAM" id="Phobius"/>
    </source>
</evidence>
<name>A0A8X6N0P0_NEPPI</name>
<feature type="transmembrane region" description="Helical" evidence="1">
    <location>
        <begin position="295"/>
        <end position="314"/>
    </location>
</feature>
<keyword evidence="3" id="KW-1185">Reference proteome</keyword>
<feature type="transmembrane region" description="Helical" evidence="1">
    <location>
        <begin position="68"/>
        <end position="89"/>
    </location>
</feature>
<reference evidence="2" key="1">
    <citation type="submission" date="2020-08" db="EMBL/GenBank/DDBJ databases">
        <title>Multicomponent nature underlies the extraordinary mechanical properties of spider dragline silk.</title>
        <authorList>
            <person name="Kono N."/>
            <person name="Nakamura H."/>
            <person name="Mori M."/>
            <person name="Yoshida Y."/>
            <person name="Ohtoshi R."/>
            <person name="Malay A.D."/>
            <person name="Moran D.A.P."/>
            <person name="Tomita M."/>
            <person name="Numata K."/>
            <person name="Arakawa K."/>
        </authorList>
    </citation>
    <scope>NUCLEOTIDE SEQUENCE</scope>
</reference>
<dbReference type="Proteomes" id="UP000887013">
    <property type="component" value="Unassembled WGS sequence"/>
</dbReference>
<keyword evidence="1" id="KW-1133">Transmembrane helix</keyword>
<accession>A0A8X6N0P0</accession>
<comment type="caution">
    <text evidence="2">The sequence shown here is derived from an EMBL/GenBank/DDBJ whole genome shotgun (WGS) entry which is preliminary data.</text>
</comment>
<protein>
    <submittedName>
        <fullName evidence="2">Uncharacterized protein</fullName>
    </submittedName>
</protein>